<evidence type="ECO:0000313" key="3">
    <source>
        <dbReference type="Proteomes" id="UP000433737"/>
    </source>
</evidence>
<name>A0AAX3J3Q1_9GAMM</name>
<protein>
    <recommendedName>
        <fullName evidence="4">Phage protein</fullName>
    </recommendedName>
</protein>
<feature type="region of interest" description="Disordered" evidence="1">
    <location>
        <begin position="200"/>
        <end position="244"/>
    </location>
</feature>
<evidence type="ECO:0000256" key="1">
    <source>
        <dbReference type="SAM" id="MobiDB-lite"/>
    </source>
</evidence>
<dbReference type="EMBL" id="CABWMH010000007">
    <property type="protein sequence ID" value="VXB51208.1"/>
    <property type="molecule type" value="Genomic_DNA"/>
</dbReference>
<dbReference type="RefSeq" id="WP_159223328.1">
    <property type="nucleotide sequence ID" value="NZ_LR733469.1"/>
</dbReference>
<proteinExistence type="predicted"/>
<reference evidence="2 3" key="1">
    <citation type="submission" date="2019-10" db="EMBL/GenBank/DDBJ databases">
        <authorList>
            <person name="Karimi E."/>
        </authorList>
    </citation>
    <scope>NUCLEOTIDE SEQUENCE [LARGE SCALE GENOMIC DNA]</scope>
    <source>
        <strain evidence="2">Pantoea sp. 111</strain>
    </source>
</reference>
<comment type="caution">
    <text evidence="2">The sequence shown here is derived from an EMBL/GenBank/DDBJ whole genome shotgun (WGS) entry which is preliminary data.</text>
</comment>
<sequence length="358" mass="40474">MSKITELEVISITDDQAPALYVENGLNQYLDQIRQAVNETPDLSTKKGRDRIASLAAKVSRSKTAIEKPGREYLKRLKEQPKIIEAELRRFTTECDRIRDETRQPLTEWENAEKARVDALQQRIAELRALADVVDAMGNYLPSEDINARLTTAKSVALDDTWQEMATEAGVAKDATVQKLELSLAEAKKREDAAAELERLRKEQEAEAQRRRDEQLKREAAEEATRQAELKAQQERETAAKREADLKAEAARIEQQRIDAERRAEQEKANAMAKAEREKQEAIDAERRRAAEAEATRLAEEKRIADETARRAADKEHRRLINQQAITDLVSAGLTHEQAKACITAIVLGKVQAVSINY</sequence>
<evidence type="ECO:0008006" key="4">
    <source>
        <dbReference type="Google" id="ProtNLM"/>
    </source>
</evidence>
<organism evidence="2 3">
    <name type="scientific">Pantoea brenneri</name>
    <dbReference type="NCBI Taxonomy" id="472694"/>
    <lineage>
        <taxon>Bacteria</taxon>
        <taxon>Pseudomonadati</taxon>
        <taxon>Pseudomonadota</taxon>
        <taxon>Gammaproteobacteria</taxon>
        <taxon>Enterobacterales</taxon>
        <taxon>Erwiniaceae</taxon>
        <taxon>Pantoea</taxon>
    </lineage>
</organism>
<accession>A0AAX3J3Q1</accession>
<gene>
    <name evidence="2" type="ORF">PANT111_150116</name>
</gene>
<dbReference type="Proteomes" id="UP000433737">
    <property type="component" value="Unassembled WGS sequence"/>
</dbReference>
<evidence type="ECO:0000313" key="2">
    <source>
        <dbReference type="EMBL" id="VXB51208.1"/>
    </source>
</evidence>
<dbReference type="AlphaFoldDB" id="A0AAX3J3Q1"/>